<dbReference type="RefSeq" id="WP_074868283.1">
    <property type="nucleotide sequence ID" value="NZ_FOAS01000010.1"/>
</dbReference>
<proteinExistence type="predicted"/>
<feature type="chain" id="PRO_5010332919" description="DUF2931 family protein" evidence="1">
    <location>
        <begin position="21"/>
        <end position="213"/>
    </location>
</feature>
<keyword evidence="3" id="KW-1185">Reference proteome</keyword>
<evidence type="ECO:0000313" key="2">
    <source>
        <dbReference type="EMBL" id="SEL27040.1"/>
    </source>
</evidence>
<reference evidence="2 3" key="1">
    <citation type="submission" date="2016-10" db="EMBL/GenBank/DDBJ databases">
        <authorList>
            <person name="de Groot N.N."/>
        </authorList>
    </citation>
    <scope>NUCLEOTIDE SEQUENCE [LARGE SCALE GENOMIC DNA]</scope>
    <source>
        <strain evidence="2 3">JCM 19513</strain>
    </source>
</reference>
<evidence type="ECO:0000256" key="1">
    <source>
        <dbReference type="SAM" id="SignalP"/>
    </source>
</evidence>
<dbReference type="Pfam" id="PF11153">
    <property type="entry name" value="DUF2931"/>
    <property type="match status" value="1"/>
</dbReference>
<dbReference type="EMBL" id="FOAS01000010">
    <property type="protein sequence ID" value="SEL27040.1"/>
    <property type="molecule type" value="Genomic_DNA"/>
</dbReference>
<organism evidence="2 3">
    <name type="scientific">Atopomonas hussainii</name>
    <dbReference type="NCBI Taxonomy" id="1429083"/>
    <lineage>
        <taxon>Bacteria</taxon>
        <taxon>Pseudomonadati</taxon>
        <taxon>Pseudomonadota</taxon>
        <taxon>Gammaproteobacteria</taxon>
        <taxon>Pseudomonadales</taxon>
        <taxon>Pseudomonadaceae</taxon>
        <taxon>Atopomonas</taxon>
    </lineage>
</organism>
<name>A0A1H7NTS8_9GAMM</name>
<feature type="signal peptide" evidence="1">
    <location>
        <begin position="1"/>
        <end position="20"/>
    </location>
</feature>
<evidence type="ECO:0000313" key="3">
    <source>
        <dbReference type="Proteomes" id="UP000185766"/>
    </source>
</evidence>
<gene>
    <name evidence="2" type="ORF">SAMN05216214_11019</name>
</gene>
<dbReference type="InterPro" id="IPR021326">
    <property type="entry name" value="DUF2931"/>
</dbReference>
<accession>A0A1H7NTS8</accession>
<dbReference type="PROSITE" id="PS51257">
    <property type="entry name" value="PROKAR_LIPOPROTEIN"/>
    <property type="match status" value="1"/>
</dbReference>
<keyword evidence="1" id="KW-0732">Signal</keyword>
<dbReference type="Proteomes" id="UP000185766">
    <property type="component" value="Unassembled WGS sequence"/>
</dbReference>
<protein>
    <recommendedName>
        <fullName evidence="4">DUF2931 family protein</fullName>
    </recommendedName>
</protein>
<sequence>MSFFRLVFIFVLLLSGCASPTGRDLQKSWYLGFGAPAYMEVWLEDVQFKDINGGVNHRAGGGLVSVASPPGNSGDPRGWGKLVGIGSGRYMFGYDLPERIYVRWHSLVEPQTYQIVVNVTDEIRESMHKPVEALCGHSDSKPVANNLGLHLAPGGMVRVVQGGGCLNVVEVIRVQAEVVGEGPWRGKSSKYRSLSPAAKEYIEKHGIPYESWR</sequence>
<dbReference type="AlphaFoldDB" id="A0A1H7NTS8"/>
<evidence type="ECO:0008006" key="4">
    <source>
        <dbReference type="Google" id="ProtNLM"/>
    </source>
</evidence>